<accession>A0A9X3JDX7</accession>
<keyword evidence="4" id="KW-0460">Magnesium</keyword>
<dbReference type="PANTHER" id="PTHR11603">
    <property type="entry name" value="AAA FAMILY ATPASE"/>
    <property type="match status" value="1"/>
</dbReference>
<dbReference type="PROSITE" id="PS50926">
    <property type="entry name" value="TRAM"/>
    <property type="match status" value="1"/>
</dbReference>
<dbReference type="GO" id="GO:0004518">
    <property type="term" value="F:nuclease activity"/>
    <property type="evidence" value="ECO:0007669"/>
    <property type="project" value="UniProtKB-KW"/>
</dbReference>
<dbReference type="SMART" id="SM00670">
    <property type="entry name" value="PINc"/>
    <property type="match status" value="1"/>
</dbReference>
<sequence>MSRKNETRLFRLLFMLVGASMGYYLLPIFWRFLGQDQGLINNAIVNLILGALIFYILFELLKGWMQGLFSNLVDQIKQLSLGKLLTSILGLILGLILAWLANIPIIGFNVPFISNVLPFVLTVVLGFIGYYIGSSRSEEIQAFFTRLPRLVANEENDEIKENGQEINPDQASSNNELALVNTSTSTNPDAVFQVYKILDTSVIIDGRILDVIRAGFVEGIILVPNFVLKELQYIADSADSVKRVRGRRGLDVLNKLQTENHLPVEFTDSDFDQEEDVDLKLLLLARQVNGVVVTNDYNLNKVSQLHQIKVLNLNELANALKMVVIPGERMTVRIIKVGTERQQGVAYLDDGTMVVVEDGKHHMDENLEVEITSSIQTNAGKMIFAKIV</sequence>
<dbReference type="EMBL" id="JAPRFR010000003">
    <property type="protein sequence ID" value="MCZ0726253.1"/>
    <property type="molecule type" value="Genomic_DNA"/>
</dbReference>
<evidence type="ECO:0000256" key="5">
    <source>
        <dbReference type="SAM" id="Phobius"/>
    </source>
</evidence>
<keyword evidence="5" id="KW-0812">Transmembrane</keyword>
<dbReference type="CDD" id="cd09877">
    <property type="entry name" value="PIN_YacL-like"/>
    <property type="match status" value="1"/>
</dbReference>
<evidence type="ECO:0000256" key="4">
    <source>
        <dbReference type="ARBA" id="ARBA00022842"/>
    </source>
</evidence>
<reference evidence="7" key="1">
    <citation type="submission" date="2022-12" db="EMBL/GenBank/DDBJ databases">
        <title>Description and comparative metabolic analysis of Aerococcus sp. nov., isolated from the feces of a pig.</title>
        <authorList>
            <person name="Chang Y.-H."/>
        </authorList>
    </citation>
    <scope>NUCLEOTIDE SEQUENCE</scope>
    <source>
        <strain evidence="7">YH-aer222</strain>
    </source>
</reference>
<evidence type="ECO:0000256" key="1">
    <source>
        <dbReference type="ARBA" id="ARBA00001946"/>
    </source>
</evidence>
<feature type="transmembrane region" description="Helical" evidence="5">
    <location>
        <begin position="112"/>
        <end position="132"/>
    </location>
</feature>
<dbReference type="Proteomes" id="UP001146670">
    <property type="component" value="Unassembled WGS sequence"/>
</dbReference>
<gene>
    <name evidence="7" type="ORF">OW157_06760</name>
</gene>
<feature type="domain" description="TRAM" evidence="6">
    <location>
        <begin position="323"/>
        <end position="388"/>
    </location>
</feature>
<keyword evidence="2" id="KW-0540">Nuclease</keyword>
<feature type="transmembrane region" description="Helical" evidence="5">
    <location>
        <begin position="79"/>
        <end position="100"/>
    </location>
</feature>
<dbReference type="Gene3D" id="3.40.50.1010">
    <property type="entry name" value="5'-nuclease"/>
    <property type="match status" value="1"/>
</dbReference>
<keyword evidence="5" id="KW-0472">Membrane</keyword>
<dbReference type="RefSeq" id="WP_268752787.1">
    <property type="nucleotide sequence ID" value="NZ_JAPRFR010000003.1"/>
</dbReference>
<comment type="caution">
    <text evidence="7">The sequence shown here is derived from an EMBL/GenBank/DDBJ whole genome shotgun (WGS) entry which is preliminary data.</text>
</comment>
<evidence type="ECO:0000256" key="3">
    <source>
        <dbReference type="ARBA" id="ARBA00022801"/>
    </source>
</evidence>
<dbReference type="InterPro" id="IPR029060">
    <property type="entry name" value="PIN-like_dom_sf"/>
</dbReference>
<organism evidence="7 8">
    <name type="scientific">Aerococcus kribbianus</name>
    <dbReference type="NCBI Taxonomy" id="2999064"/>
    <lineage>
        <taxon>Bacteria</taxon>
        <taxon>Bacillati</taxon>
        <taxon>Bacillota</taxon>
        <taxon>Bacilli</taxon>
        <taxon>Lactobacillales</taxon>
        <taxon>Aerococcaceae</taxon>
        <taxon>Aerococcus</taxon>
    </lineage>
</organism>
<keyword evidence="5" id="KW-1133">Transmembrane helix</keyword>
<evidence type="ECO:0000313" key="8">
    <source>
        <dbReference type="Proteomes" id="UP001146670"/>
    </source>
</evidence>
<dbReference type="InterPro" id="IPR052041">
    <property type="entry name" value="Nucleic_acid_metab_PIN/TRAM"/>
</dbReference>
<evidence type="ECO:0000259" key="6">
    <source>
        <dbReference type="PROSITE" id="PS50926"/>
    </source>
</evidence>
<dbReference type="AlphaFoldDB" id="A0A9X3JDX7"/>
<dbReference type="PANTHER" id="PTHR11603:SF147">
    <property type="entry name" value="MEMBRANE PROTEIN"/>
    <property type="match status" value="1"/>
</dbReference>
<dbReference type="GO" id="GO:0016787">
    <property type="term" value="F:hydrolase activity"/>
    <property type="evidence" value="ECO:0007669"/>
    <property type="project" value="UniProtKB-KW"/>
</dbReference>
<evidence type="ECO:0000256" key="2">
    <source>
        <dbReference type="ARBA" id="ARBA00022722"/>
    </source>
</evidence>
<keyword evidence="3" id="KW-0378">Hydrolase</keyword>
<comment type="cofactor">
    <cofactor evidence="1">
        <name>Mg(2+)</name>
        <dbReference type="ChEBI" id="CHEBI:18420"/>
    </cofactor>
</comment>
<feature type="transmembrane region" description="Helical" evidence="5">
    <location>
        <begin position="39"/>
        <end position="58"/>
    </location>
</feature>
<keyword evidence="8" id="KW-1185">Reference proteome</keyword>
<evidence type="ECO:0000313" key="7">
    <source>
        <dbReference type="EMBL" id="MCZ0726253.1"/>
    </source>
</evidence>
<proteinExistence type="predicted"/>
<dbReference type="InterPro" id="IPR002792">
    <property type="entry name" value="TRAM_dom"/>
</dbReference>
<protein>
    <submittedName>
        <fullName evidence="7">PIN domain nuclease</fullName>
    </submittedName>
</protein>
<dbReference type="SUPFAM" id="SSF88723">
    <property type="entry name" value="PIN domain-like"/>
    <property type="match status" value="1"/>
</dbReference>
<name>A0A9X3JDX7_9LACT</name>
<feature type="transmembrane region" description="Helical" evidence="5">
    <location>
        <begin position="12"/>
        <end position="33"/>
    </location>
</feature>
<dbReference type="InterPro" id="IPR002716">
    <property type="entry name" value="PIN_dom"/>
</dbReference>